<reference evidence="6 8" key="1">
    <citation type="submission" date="2017-11" db="EMBL/GenBank/DDBJ databases">
        <title>Comparitive Functional Genomics of Dry Heat Resistant strains isolated from the Viking Spacecraft.</title>
        <authorList>
            <person name="Seuylemezian A."/>
            <person name="Cooper K."/>
            <person name="Vaishampayan P."/>
        </authorList>
    </citation>
    <scope>NUCLEOTIDE SEQUENCE [LARGE SCALE GENOMIC DNA]</scope>
    <source>
        <strain evidence="6 8">M4.6</strain>
    </source>
</reference>
<keyword evidence="3 6" id="KW-0067">ATP-binding</keyword>
<dbReference type="Pfam" id="PF00005">
    <property type="entry name" value="ABC_tran"/>
    <property type="match status" value="1"/>
</dbReference>
<comment type="caution">
    <text evidence="6">The sequence shown here is derived from an EMBL/GenBank/DDBJ whole genome shotgun (WGS) entry which is preliminary data.</text>
</comment>
<dbReference type="EMBL" id="PGVD01000086">
    <property type="protein sequence ID" value="PLR89096.1"/>
    <property type="molecule type" value="Genomic_DNA"/>
</dbReference>
<dbReference type="InterPro" id="IPR017871">
    <property type="entry name" value="ABC_transporter-like_CS"/>
</dbReference>
<evidence type="ECO:0000313" key="9">
    <source>
        <dbReference type="Proteomes" id="UP000235114"/>
    </source>
</evidence>
<dbReference type="RefSeq" id="WP_101578671.1">
    <property type="nucleotide sequence ID" value="NZ_PGVA01000045.1"/>
</dbReference>
<keyword evidence="2" id="KW-0547">Nucleotide-binding</keyword>
<feature type="domain" description="ABC transporter" evidence="5">
    <location>
        <begin position="6"/>
        <end position="237"/>
    </location>
</feature>
<dbReference type="OrthoDB" id="9802264at2"/>
<dbReference type="PANTHER" id="PTHR42788">
    <property type="entry name" value="TAURINE IMPORT ATP-BINDING PROTEIN-RELATED"/>
    <property type="match status" value="1"/>
</dbReference>
<evidence type="ECO:0000256" key="4">
    <source>
        <dbReference type="ARBA" id="ARBA00022967"/>
    </source>
</evidence>
<dbReference type="SUPFAM" id="SSF52540">
    <property type="entry name" value="P-loop containing nucleoside triphosphate hydrolases"/>
    <property type="match status" value="1"/>
</dbReference>
<evidence type="ECO:0000313" key="7">
    <source>
        <dbReference type="EMBL" id="PLR89096.1"/>
    </source>
</evidence>
<evidence type="ECO:0000259" key="5">
    <source>
        <dbReference type="PROSITE" id="PS50893"/>
    </source>
</evidence>
<keyword evidence="9" id="KW-1185">Reference proteome</keyword>
<keyword evidence="4" id="KW-1278">Translocase</keyword>
<gene>
    <name evidence="6" type="ORF">CU635_17495</name>
    <name evidence="7" type="ORF">CVD25_21645</name>
</gene>
<evidence type="ECO:0000313" key="6">
    <source>
        <dbReference type="EMBL" id="PLR80679.1"/>
    </source>
</evidence>
<evidence type="ECO:0000256" key="1">
    <source>
        <dbReference type="ARBA" id="ARBA00022448"/>
    </source>
</evidence>
<evidence type="ECO:0000256" key="3">
    <source>
        <dbReference type="ARBA" id="ARBA00022840"/>
    </source>
</evidence>
<dbReference type="Gene3D" id="3.40.50.300">
    <property type="entry name" value="P-loop containing nucleotide triphosphate hydrolases"/>
    <property type="match status" value="1"/>
</dbReference>
<accession>A0A2N5GI85</accession>
<dbReference type="InterPro" id="IPR003593">
    <property type="entry name" value="AAA+_ATPase"/>
</dbReference>
<dbReference type="InterPro" id="IPR003439">
    <property type="entry name" value="ABC_transporter-like_ATP-bd"/>
</dbReference>
<dbReference type="PANTHER" id="PTHR42788:SF13">
    <property type="entry name" value="ALIPHATIC SULFONATES IMPORT ATP-BINDING PROTEIN SSUB"/>
    <property type="match status" value="1"/>
</dbReference>
<dbReference type="Proteomes" id="UP000234951">
    <property type="component" value="Unassembled WGS sequence"/>
</dbReference>
<evidence type="ECO:0000313" key="8">
    <source>
        <dbReference type="Proteomes" id="UP000234951"/>
    </source>
</evidence>
<name>A0A2N5GI85_9BACI</name>
<evidence type="ECO:0000256" key="2">
    <source>
        <dbReference type="ARBA" id="ARBA00022741"/>
    </source>
</evidence>
<proteinExistence type="predicted"/>
<dbReference type="InterPro" id="IPR050166">
    <property type="entry name" value="ABC_transporter_ATP-bind"/>
</dbReference>
<dbReference type="EMBL" id="PGVA01000045">
    <property type="protein sequence ID" value="PLR80679.1"/>
    <property type="molecule type" value="Genomic_DNA"/>
</dbReference>
<dbReference type="PROSITE" id="PS00211">
    <property type="entry name" value="ABC_TRANSPORTER_1"/>
    <property type="match status" value="1"/>
</dbReference>
<dbReference type="GO" id="GO:0016887">
    <property type="term" value="F:ATP hydrolysis activity"/>
    <property type="evidence" value="ECO:0007669"/>
    <property type="project" value="InterPro"/>
</dbReference>
<dbReference type="InterPro" id="IPR027417">
    <property type="entry name" value="P-loop_NTPase"/>
</dbReference>
<keyword evidence="1" id="KW-0813">Transport</keyword>
<reference evidence="7 9" key="2">
    <citation type="submission" date="2017-12" db="EMBL/GenBank/DDBJ databases">
        <title>Comparative Functional Genomics of Dry Heat Resistant strains isolated from the Viking Spacecraft.</title>
        <authorList>
            <person name="Seuylemezian A."/>
            <person name="Cooper K."/>
            <person name="Vaishampayan P."/>
        </authorList>
    </citation>
    <scope>NUCLEOTIDE SEQUENCE [LARGE SCALE GENOMIC DNA]</scope>
    <source>
        <strain evidence="7 9">ATCC 29669</strain>
    </source>
</reference>
<sequence length="270" mass="29921">MAEPLMKVESLTKVYTSDAKEVVALQDIDFTVQKGEFISIVGPSGCGKTTLLEILSGLRLATTGSVKIKGETVTGPHRSIGIVFQEESTFPWRTVQENVEFGLQMQGRPKSEYREKAKNMIELVGLKGFEHSYPYELSGGMRQRVAIARTLVTQPEIVVMDEPFGALDEQTRLILGGELLKIVEQTKATVVLVTHSIQEAALLSDKIVVLSARPGKVKHLIESKLPKPRDAHALTTPEFAEITQMLWSSLEEESLTKKPEMKYNNKVVGQ</sequence>
<dbReference type="GO" id="GO:0005524">
    <property type="term" value="F:ATP binding"/>
    <property type="evidence" value="ECO:0007669"/>
    <property type="project" value="UniProtKB-KW"/>
</dbReference>
<organism evidence="6 8">
    <name type="scientific">Bacillus canaveralius</name>
    <dbReference type="NCBI Taxonomy" id="1403243"/>
    <lineage>
        <taxon>Bacteria</taxon>
        <taxon>Bacillati</taxon>
        <taxon>Bacillota</taxon>
        <taxon>Bacilli</taxon>
        <taxon>Bacillales</taxon>
        <taxon>Bacillaceae</taxon>
        <taxon>Bacillus</taxon>
    </lineage>
</organism>
<dbReference type="CDD" id="cd03293">
    <property type="entry name" value="ABC_NrtD_SsuB_transporters"/>
    <property type="match status" value="1"/>
</dbReference>
<dbReference type="SMART" id="SM00382">
    <property type="entry name" value="AAA"/>
    <property type="match status" value="1"/>
</dbReference>
<dbReference type="Proteomes" id="UP000235114">
    <property type="component" value="Unassembled WGS sequence"/>
</dbReference>
<dbReference type="AlphaFoldDB" id="A0A2N5GI85"/>
<protein>
    <submittedName>
        <fullName evidence="6">Nitrate ABC transporter ATP-binding protein</fullName>
    </submittedName>
</protein>
<dbReference type="PROSITE" id="PS50893">
    <property type="entry name" value="ABC_TRANSPORTER_2"/>
    <property type="match status" value="1"/>
</dbReference>